<dbReference type="InterPro" id="IPR000845">
    <property type="entry name" value="Nucleoside_phosphorylase_d"/>
</dbReference>
<evidence type="ECO:0000256" key="5">
    <source>
        <dbReference type="ARBA" id="ARBA00022676"/>
    </source>
</evidence>
<comment type="subunit">
    <text evidence="4">Homotrimer.</text>
</comment>
<keyword evidence="11" id="KW-1185">Reference proteome</keyword>
<evidence type="ECO:0000259" key="9">
    <source>
        <dbReference type="Pfam" id="PF01048"/>
    </source>
</evidence>
<evidence type="ECO:0000256" key="6">
    <source>
        <dbReference type="ARBA" id="ARBA00022679"/>
    </source>
</evidence>
<dbReference type="GO" id="GO:0004731">
    <property type="term" value="F:purine-nucleoside phosphorylase activity"/>
    <property type="evidence" value="ECO:0007669"/>
    <property type="project" value="UniProtKB-EC"/>
</dbReference>
<dbReference type="EC" id="2.4.2.1" evidence="8"/>
<protein>
    <recommendedName>
        <fullName evidence="8">Purine nucleoside phosphorylase</fullName>
        <ecNumber evidence="8">2.4.2.1</ecNumber>
    </recommendedName>
    <alternativeName>
        <fullName evidence="8">Inosine-guanosine phosphorylase</fullName>
    </alternativeName>
</protein>
<comment type="catalytic activity">
    <reaction evidence="7">
        <text>a purine 2'-deoxy-D-ribonucleoside + phosphate = a purine nucleobase + 2-deoxy-alpha-D-ribose 1-phosphate</text>
        <dbReference type="Rhea" id="RHEA:36431"/>
        <dbReference type="ChEBI" id="CHEBI:26386"/>
        <dbReference type="ChEBI" id="CHEBI:43474"/>
        <dbReference type="ChEBI" id="CHEBI:57259"/>
        <dbReference type="ChEBI" id="CHEBI:142361"/>
        <dbReference type="EC" id="2.4.2.1"/>
    </reaction>
</comment>
<evidence type="ECO:0000256" key="1">
    <source>
        <dbReference type="ARBA" id="ARBA00002678"/>
    </source>
</evidence>
<dbReference type="NCBIfam" id="TIGR01700">
    <property type="entry name" value="PNPH"/>
    <property type="match status" value="1"/>
</dbReference>
<dbReference type="EMBL" id="JBHTGQ010000027">
    <property type="protein sequence ID" value="MFC7750702.1"/>
    <property type="molecule type" value="Genomic_DNA"/>
</dbReference>
<comment type="similarity">
    <text evidence="3 8">Belongs to the PNP/MTAP phosphorylase family.</text>
</comment>
<comment type="function">
    <text evidence="1">The purine nucleoside phosphorylases catalyze the phosphorolytic breakdown of the N-glycosidic bond in the beta-(deoxy)ribonucleoside molecules, with the formation of the corresponding free purine bases and pentose-1-phosphate. Cleaves guanosine, inosine, 2'-deoxyguanosine and 2'-deoxyinosine.</text>
</comment>
<sequence length="285" mass="30509">MAKETQTASQETIQTEAARVREAADAIAAKIESKPEIGLILGSGLGVLADSLQNPVTMNYGDIPHFPVSTVEGHAGELAVGDVSGRRVVVMKGRFHLYEGYDVTRVALPIRVMKALGVRTLIVTNAAGGINAAFAPGDLMVIRDHLNMMFRNPLIGPNDPEVGVRFPDMSEAYSKRLRAIAHEAAAELGMKLQEGVYVGLLGPSYETPAEIRMLRTLGGDAVGMSTVPEVIAARHAGIEVLGISCISNMAAGMLDQPLSHEEVMETTERVKAEFLKLVELLIGRV</sequence>
<dbReference type="NCBIfam" id="TIGR01697">
    <property type="entry name" value="PNPH-PUNA-XAPA"/>
    <property type="match status" value="1"/>
</dbReference>
<evidence type="ECO:0000313" key="10">
    <source>
        <dbReference type="EMBL" id="MFC7750702.1"/>
    </source>
</evidence>
<comment type="pathway">
    <text evidence="2 8">Purine metabolism; purine nucleoside salvage.</text>
</comment>
<dbReference type="RefSeq" id="WP_211346359.1">
    <property type="nucleotide sequence ID" value="NZ_JBHTGQ010000027.1"/>
</dbReference>
<proteinExistence type="inferred from homology"/>
<dbReference type="InterPro" id="IPR011270">
    <property type="entry name" value="Pur_Nuc_Pase_Ino/Guo-sp"/>
</dbReference>
<dbReference type="Pfam" id="PF01048">
    <property type="entry name" value="PNP_UDP_1"/>
    <property type="match status" value="1"/>
</dbReference>
<dbReference type="PANTHER" id="PTHR11904">
    <property type="entry name" value="METHYLTHIOADENOSINE/PURINE NUCLEOSIDE PHOSPHORYLASE"/>
    <property type="match status" value="1"/>
</dbReference>
<evidence type="ECO:0000256" key="4">
    <source>
        <dbReference type="ARBA" id="ARBA00011233"/>
    </source>
</evidence>
<dbReference type="Gene3D" id="3.40.50.1580">
    <property type="entry name" value="Nucleoside phosphorylase domain"/>
    <property type="match status" value="1"/>
</dbReference>
<accession>A0ABW2V3H0</accession>
<reference evidence="11" key="1">
    <citation type="journal article" date="2019" name="Int. J. Syst. Evol. Microbiol.">
        <title>The Global Catalogue of Microorganisms (GCM) 10K type strain sequencing project: providing services to taxonomists for standard genome sequencing and annotation.</title>
        <authorList>
            <consortium name="The Broad Institute Genomics Platform"/>
            <consortium name="The Broad Institute Genome Sequencing Center for Infectious Disease"/>
            <person name="Wu L."/>
            <person name="Ma J."/>
        </authorList>
    </citation>
    <scope>NUCLEOTIDE SEQUENCE [LARGE SCALE GENOMIC DNA]</scope>
    <source>
        <strain evidence="11">JCM 18657</strain>
    </source>
</reference>
<dbReference type="InterPro" id="IPR035994">
    <property type="entry name" value="Nucleoside_phosphorylase_sf"/>
</dbReference>
<name>A0ABW2V3H0_9BACL</name>
<dbReference type="Proteomes" id="UP001596528">
    <property type="component" value="Unassembled WGS sequence"/>
</dbReference>
<keyword evidence="6 8" id="KW-0808">Transferase</keyword>
<dbReference type="InterPro" id="IPR018099">
    <property type="entry name" value="Purine_phosphorylase-2_CS"/>
</dbReference>
<evidence type="ECO:0000313" key="11">
    <source>
        <dbReference type="Proteomes" id="UP001596528"/>
    </source>
</evidence>
<dbReference type="SUPFAM" id="SSF53167">
    <property type="entry name" value="Purine and uridine phosphorylases"/>
    <property type="match status" value="1"/>
</dbReference>
<dbReference type="InterPro" id="IPR011268">
    <property type="entry name" value="Purine_phosphorylase"/>
</dbReference>
<dbReference type="PIRSF" id="PIRSF000477">
    <property type="entry name" value="PurNPase"/>
    <property type="match status" value="1"/>
</dbReference>
<evidence type="ECO:0000256" key="2">
    <source>
        <dbReference type="ARBA" id="ARBA00005058"/>
    </source>
</evidence>
<dbReference type="PANTHER" id="PTHR11904:SF9">
    <property type="entry name" value="PURINE NUCLEOSIDE PHOSPHORYLASE-RELATED"/>
    <property type="match status" value="1"/>
</dbReference>
<evidence type="ECO:0000256" key="3">
    <source>
        <dbReference type="ARBA" id="ARBA00006751"/>
    </source>
</evidence>
<feature type="domain" description="Nucleoside phosphorylase" evidence="9">
    <location>
        <begin position="36"/>
        <end position="282"/>
    </location>
</feature>
<comment type="caution">
    <text evidence="10">The sequence shown here is derived from an EMBL/GenBank/DDBJ whole genome shotgun (WGS) entry which is preliminary data.</text>
</comment>
<evidence type="ECO:0000256" key="8">
    <source>
        <dbReference type="PIRNR" id="PIRNR000477"/>
    </source>
</evidence>
<keyword evidence="5 8" id="KW-0328">Glycosyltransferase</keyword>
<evidence type="ECO:0000256" key="7">
    <source>
        <dbReference type="ARBA" id="ARBA00048556"/>
    </source>
</evidence>
<gene>
    <name evidence="10" type="ORF">ACFQWB_12315</name>
</gene>
<dbReference type="CDD" id="cd09009">
    <property type="entry name" value="PNP-EcPNPII_like"/>
    <property type="match status" value="1"/>
</dbReference>
<organism evidence="10 11">
    <name type="scientific">Paenibacillus thermoaerophilus</name>
    <dbReference type="NCBI Taxonomy" id="1215385"/>
    <lineage>
        <taxon>Bacteria</taxon>
        <taxon>Bacillati</taxon>
        <taxon>Bacillota</taxon>
        <taxon>Bacilli</taxon>
        <taxon>Bacillales</taxon>
        <taxon>Paenibacillaceae</taxon>
        <taxon>Paenibacillus</taxon>
    </lineage>
</organism>
<dbReference type="NCBIfam" id="NF006054">
    <property type="entry name" value="PRK08202.1"/>
    <property type="match status" value="1"/>
</dbReference>
<dbReference type="PROSITE" id="PS01240">
    <property type="entry name" value="PNP_MTAP_2"/>
    <property type="match status" value="1"/>
</dbReference>